<protein>
    <submittedName>
        <fullName evidence="1">Holin</fullName>
    </submittedName>
</protein>
<dbReference type="EMBL" id="BK032586">
    <property type="protein sequence ID" value="DAF49704.1"/>
    <property type="molecule type" value="Genomic_DNA"/>
</dbReference>
<evidence type="ECO:0000313" key="1">
    <source>
        <dbReference type="EMBL" id="DAF49704.1"/>
    </source>
</evidence>
<proteinExistence type="predicted"/>
<reference evidence="1" key="1">
    <citation type="journal article" date="2021" name="Proc. Natl. Acad. Sci. U.S.A.">
        <title>A Catalog of Tens of Thousands of Viruses from Human Metagenomes Reveals Hidden Associations with Chronic Diseases.</title>
        <authorList>
            <person name="Tisza M.J."/>
            <person name="Buck C.B."/>
        </authorList>
    </citation>
    <scope>NUCLEOTIDE SEQUENCE</scope>
    <source>
        <strain evidence="1">CtZih56</strain>
    </source>
</reference>
<sequence>MSKYPEGERMLGAYAYKCPFFNGDNQARDGSTFWVRCEGGSCVRLPNRAAAGAYVREYCASYDWQRCTIAAALVASYQKEEGNE</sequence>
<name>A0A8S5SFL7_9CAUD</name>
<organism evidence="1">
    <name type="scientific">Podoviridae sp. ctZih56</name>
    <dbReference type="NCBI Taxonomy" id="2827741"/>
    <lineage>
        <taxon>Viruses</taxon>
        <taxon>Duplodnaviria</taxon>
        <taxon>Heunggongvirae</taxon>
        <taxon>Uroviricota</taxon>
        <taxon>Caudoviricetes</taxon>
    </lineage>
</organism>
<accession>A0A8S5SFL7</accession>